<evidence type="ECO:0000313" key="4">
    <source>
        <dbReference type="Proteomes" id="UP000295455"/>
    </source>
</evidence>
<name>A0A4R1RFV2_9FLAO</name>
<accession>A0A4R1RFV2</accession>
<dbReference type="AlphaFoldDB" id="A0A4R1RFV2"/>
<dbReference type="EMBL" id="SLUP01000006">
    <property type="protein sequence ID" value="TCL64854.1"/>
    <property type="molecule type" value="Genomic_DNA"/>
</dbReference>
<dbReference type="OrthoDB" id="9803907at2"/>
<dbReference type="PROSITE" id="PS50975">
    <property type="entry name" value="ATP_GRASP"/>
    <property type="match status" value="1"/>
</dbReference>
<dbReference type="SUPFAM" id="SSF56059">
    <property type="entry name" value="Glutathione synthetase ATP-binding domain-like"/>
    <property type="match status" value="1"/>
</dbReference>
<dbReference type="InterPro" id="IPR003806">
    <property type="entry name" value="ATP-grasp_PylC-type"/>
</dbReference>
<organism evidence="3 4">
    <name type="scientific">Mariniflexile fucanivorans</name>
    <dbReference type="NCBI Taxonomy" id="264023"/>
    <lineage>
        <taxon>Bacteria</taxon>
        <taxon>Pseudomonadati</taxon>
        <taxon>Bacteroidota</taxon>
        <taxon>Flavobacteriia</taxon>
        <taxon>Flavobacteriales</taxon>
        <taxon>Flavobacteriaceae</taxon>
        <taxon>Mariniflexile</taxon>
    </lineage>
</organism>
<keyword evidence="1" id="KW-0547">Nucleotide-binding</keyword>
<keyword evidence="4" id="KW-1185">Reference proteome</keyword>
<evidence type="ECO:0000313" key="3">
    <source>
        <dbReference type="EMBL" id="TCL64854.1"/>
    </source>
</evidence>
<gene>
    <name evidence="3" type="ORF">EV196_10642</name>
</gene>
<keyword evidence="1" id="KW-0067">ATP-binding</keyword>
<comment type="caution">
    <text evidence="3">The sequence shown here is derived from an EMBL/GenBank/DDBJ whole genome shotgun (WGS) entry which is preliminary data.</text>
</comment>
<evidence type="ECO:0000256" key="1">
    <source>
        <dbReference type="PROSITE-ProRule" id="PRU00409"/>
    </source>
</evidence>
<dbReference type="Pfam" id="PF02655">
    <property type="entry name" value="ATP-grasp_3"/>
    <property type="match status" value="1"/>
</dbReference>
<reference evidence="3 4" key="1">
    <citation type="submission" date="2019-03" db="EMBL/GenBank/DDBJ databases">
        <title>Genomic Encyclopedia of Type Strains, Phase IV (KMG-IV): sequencing the most valuable type-strain genomes for metagenomic binning, comparative biology and taxonomic classification.</title>
        <authorList>
            <person name="Goeker M."/>
        </authorList>
    </citation>
    <scope>NUCLEOTIDE SEQUENCE [LARGE SCALE GENOMIC DNA]</scope>
    <source>
        <strain evidence="3 4">DSM 18792</strain>
    </source>
</reference>
<dbReference type="GO" id="GO:0046872">
    <property type="term" value="F:metal ion binding"/>
    <property type="evidence" value="ECO:0007669"/>
    <property type="project" value="InterPro"/>
</dbReference>
<sequence length="380" mass="43885">MRALNRNLSVLIPDGDSYTLRIVLNCLSENKNWKIHVIASELPKTIACSNKITEIHALPNLNKENEIDWIYGINNVVETHNIDIILPIDEKAIRCLSKNKWHVTPNKLGLVPPIESFNKAINKGELSKYLTYNQLPSPTTFLFSEHEICEKSPINFPVIMKLIEDYIGGGAGIILFNDEKSLNHYFLNNKIEFPYLIQDYIEGYDIDCSVLCENGEILAFTIQKATMKDISDFMPPLGVEFLYNKEVYAIIEELMISLNWSGVAHVDMRYDANDNSYKIIEINPRFWLSLDASLMAGVNFTHFYCLASKGVEFEVPKYKNIRYLNLVGLNKAIKKNLFFIFKFKFLVNNTPLKFYKKDLLPMAYMVFYKLKSIVKKALRF</sequence>
<feature type="domain" description="ATP-grasp" evidence="2">
    <location>
        <begin position="127"/>
        <end position="309"/>
    </location>
</feature>
<dbReference type="InterPro" id="IPR011761">
    <property type="entry name" value="ATP-grasp"/>
</dbReference>
<dbReference type="GO" id="GO:0005524">
    <property type="term" value="F:ATP binding"/>
    <property type="evidence" value="ECO:0007669"/>
    <property type="project" value="UniProtKB-UniRule"/>
</dbReference>
<protein>
    <submittedName>
        <fullName evidence="3">ATP-grasp domain-containing protein</fullName>
    </submittedName>
</protein>
<dbReference type="Gene3D" id="3.40.50.20">
    <property type="match status" value="1"/>
</dbReference>
<evidence type="ECO:0000259" key="2">
    <source>
        <dbReference type="PROSITE" id="PS50975"/>
    </source>
</evidence>
<dbReference type="Proteomes" id="UP000295455">
    <property type="component" value="Unassembled WGS sequence"/>
</dbReference>
<proteinExistence type="predicted"/>
<dbReference type="Gene3D" id="3.30.470.20">
    <property type="entry name" value="ATP-grasp fold, B domain"/>
    <property type="match status" value="1"/>
</dbReference>
<dbReference type="RefSeq" id="WP_132218137.1">
    <property type="nucleotide sequence ID" value="NZ_OX156936.1"/>
</dbReference>